<evidence type="ECO:0000313" key="2">
    <source>
        <dbReference type="EMBL" id="PJC77402.1"/>
    </source>
</evidence>
<gene>
    <name evidence="2" type="ORF">CO010_00530</name>
</gene>
<dbReference type="SMART" id="SM00255">
    <property type="entry name" value="TIR"/>
    <property type="match status" value="1"/>
</dbReference>
<dbReference type="PROSITE" id="PS50104">
    <property type="entry name" value="TIR"/>
    <property type="match status" value="1"/>
</dbReference>
<dbReference type="Gene3D" id="3.40.50.10140">
    <property type="entry name" value="Toll/interleukin-1 receptor homology (TIR) domain"/>
    <property type="match status" value="1"/>
</dbReference>
<dbReference type="SUPFAM" id="SSF52200">
    <property type="entry name" value="Toll/Interleukin receptor TIR domain"/>
    <property type="match status" value="1"/>
</dbReference>
<feature type="domain" description="TIR" evidence="1">
    <location>
        <begin position="1"/>
        <end position="117"/>
    </location>
</feature>
<name>A0A2M8GI70_9BACT</name>
<sequence>MADIFISYEKSMGKEYADHIRTVLEETGFKTFLDNRDIEIGAEWLKKIEKAIDECSIFILILTEGVKHSDYIKFEFQRGIVLKKRILPFKFATLSNGGIPEDMRKLQYVEFNTKEELARKVIVFVSPEAPLAGKPIQIEIERVHLERIFLNRRPYPNSQLFQDISSQLEGKITSSTNDVLLFGNSFRDFFGEDTANWKVRHKDIIIRALNKNVLFKVILLDPTSKAAKERAKVEEGPEVEDDRRYVNSVLFKDIERVTEWLARENSPMIEVRYSTLTPLAFMIRTDEYTFVEQYHLGNLKIIYTNIREEDRKSLCLGGYVPLFMFKNASDISKLMKSHFENMWELMRDNDLKKVFEKTQEFKRDPKSFRMKQFFEDTSKIIINWKN</sequence>
<dbReference type="EMBL" id="PFQN01000009">
    <property type="protein sequence ID" value="PJC77402.1"/>
    <property type="molecule type" value="Genomic_DNA"/>
</dbReference>
<reference evidence="3" key="1">
    <citation type="submission" date="2017-09" db="EMBL/GenBank/DDBJ databases">
        <title>Depth-based differentiation of microbial function through sediment-hosted aquifers and enrichment of novel symbionts in the deep terrestrial subsurface.</title>
        <authorList>
            <person name="Probst A.J."/>
            <person name="Ladd B."/>
            <person name="Jarett J.K."/>
            <person name="Geller-Mcgrath D.E."/>
            <person name="Sieber C.M.K."/>
            <person name="Emerson J.B."/>
            <person name="Anantharaman K."/>
            <person name="Thomas B.C."/>
            <person name="Malmstrom R."/>
            <person name="Stieglmeier M."/>
            <person name="Klingl A."/>
            <person name="Woyke T."/>
            <person name="Ryan C.M."/>
            <person name="Banfield J.F."/>
        </authorList>
    </citation>
    <scope>NUCLEOTIDE SEQUENCE [LARGE SCALE GENOMIC DNA]</scope>
</reference>
<evidence type="ECO:0000259" key="1">
    <source>
        <dbReference type="PROSITE" id="PS50104"/>
    </source>
</evidence>
<dbReference type="InterPro" id="IPR035897">
    <property type="entry name" value="Toll_tir_struct_dom_sf"/>
</dbReference>
<dbReference type="AlphaFoldDB" id="A0A2M8GI70"/>
<proteinExistence type="predicted"/>
<dbReference type="Pfam" id="PF13676">
    <property type="entry name" value="TIR_2"/>
    <property type="match status" value="1"/>
</dbReference>
<organism evidence="2 3">
    <name type="scientific">Candidatus Shapirobacteria bacterium CG_4_8_14_3_um_filter_39_11</name>
    <dbReference type="NCBI Taxonomy" id="1974875"/>
    <lineage>
        <taxon>Bacteria</taxon>
        <taxon>Candidatus Shapironibacteriota</taxon>
    </lineage>
</organism>
<protein>
    <recommendedName>
        <fullName evidence="1">TIR domain-containing protein</fullName>
    </recommendedName>
</protein>
<comment type="caution">
    <text evidence="2">The sequence shown here is derived from an EMBL/GenBank/DDBJ whole genome shotgun (WGS) entry which is preliminary data.</text>
</comment>
<dbReference type="Proteomes" id="UP000230384">
    <property type="component" value="Unassembled WGS sequence"/>
</dbReference>
<dbReference type="InterPro" id="IPR000157">
    <property type="entry name" value="TIR_dom"/>
</dbReference>
<accession>A0A2M8GI70</accession>
<evidence type="ECO:0000313" key="3">
    <source>
        <dbReference type="Proteomes" id="UP000230384"/>
    </source>
</evidence>
<dbReference type="GO" id="GO:0007165">
    <property type="term" value="P:signal transduction"/>
    <property type="evidence" value="ECO:0007669"/>
    <property type="project" value="InterPro"/>
</dbReference>